<keyword evidence="1" id="KW-1133">Transmembrane helix</keyword>
<evidence type="ECO:0000313" key="3">
    <source>
        <dbReference type="Proteomes" id="UP000053958"/>
    </source>
</evidence>
<keyword evidence="1" id="KW-0812">Transmembrane</keyword>
<organism evidence="2 3">
    <name type="scientific">Rasamsonia emersonii (strain ATCC 16479 / CBS 393.64 / IMI 116815)</name>
    <dbReference type="NCBI Taxonomy" id="1408163"/>
    <lineage>
        <taxon>Eukaryota</taxon>
        <taxon>Fungi</taxon>
        <taxon>Dikarya</taxon>
        <taxon>Ascomycota</taxon>
        <taxon>Pezizomycotina</taxon>
        <taxon>Eurotiomycetes</taxon>
        <taxon>Eurotiomycetidae</taxon>
        <taxon>Eurotiales</taxon>
        <taxon>Trichocomaceae</taxon>
        <taxon>Rasamsonia</taxon>
    </lineage>
</organism>
<name>A0A0F4YPZ7_RASE3</name>
<evidence type="ECO:0000256" key="1">
    <source>
        <dbReference type="SAM" id="Phobius"/>
    </source>
</evidence>
<keyword evidence="1" id="KW-0472">Membrane</keyword>
<dbReference type="EMBL" id="LASV01000328">
    <property type="protein sequence ID" value="KKA19693.1"/>
    <property type="molecule type" value="Genomic_DNA"/>
</dbReference>
<feature type="transmembrane region" description="Helical" evidence="1">
    <location>
        <begin position="103"/>
        <end position="122"/>
    </location>
</feature>
<dbReference type="Proteomes" id="UP000053958">
    <property type="component" value="Unassembled WGS sequence"/>
</dbReference>
<accession>A0A0F4YPZ7</accession>
<reference evidence="2 3" key="1">
    <citation type="submission" date="2015-04" db="EMBL/GenBank/DDBJ databases">
        <authorList>
            <person name="Heijne W.H."/>
            <person name="Fedorova N.D."/>
            <person name="Nierman W.C."/>
            <person name="Vollebregt A.W."/>
            <person name="Zhao Z."/>
            <person name="Wu L."/>
            <person name="Kumar M."/>
            <person name="Stam H."/>
            <person name="van den Berg M.A."/>
            <person name="Pel H.J."/>
        </authorList>
    </citation>
    <scope>NUCLEOTIDE SEQUENCE [LARGE SCALE GENOMIC DNA]</scope>
    <source>
        <strain evidence="2 3">CBS 393.64</strain>
    </source>
</reference>
<evidence type="ECO:0000313" key="2">
    <source>
        <dbReference type="EMBL" id="KKA19693.1"/>
    </source>
</evidence>
<keyword evidence="3" id="KW-1185">Reference proteome</keyword>
<proteinExistence type="predicted"/>
<sequence length="132" mass="14574">MLVRLAFEPFGIDIEINTIRVHVQVFEEVIRQCLRDVRSVQFQGHKHEAGEYEDPEIDLPDNGVFLAPGPPCGRVESVQILPVCTRLIVLGCLRVVEDGGRVAMASGLFVIAILTMVLYRAIGPQNKGMSGM</sequence>
<dbReference type="AlphaFoldDB" id="A0A0F4YPZ7"/>
<comment type="caution">
    <text evidence="2">The sequence shown here is derived from an EMBL/GenBank/DDBJ whole genome shotgun (WGS) entry which is preliminary data.</text>
</comment>
<gene>
    <name evidence="2" type="ORF">T310_6323</name>
</gene>
<protein>
    <submittedName>
        <fullName evidence="2">Uncharacterized protein</fullName>
    </submittedName>
</protein>
<dbReference type="RefSeq" id="XP_013326305.1">
    <property type="nucleotide sequence ID" value="XM_013470851.1"/>
</dbReference>
<dbReference type="GeneID" id="25318625"/>